<dbReference type="RefSeq" id="WP_135166473.1">
    <property type="nucleotide sequence ID" value="NZ_SPQS01000019.1"/>
</dbReference>
<reference evidence="4 5" key="1">
    <citation type="submission" date="2019-03" db="EMBL/GenBank/DDBJ databases">
        <title>Bradyrhizobium strains diversity.</title>
        <authorList>
            <person name="Urquiaga M.C.O."/>
            <person name="Hungria M."/>
            <person name="Delamuta J.R.M."/>
            <person name="Klepa M.S."/>
        </authorList>
    </citation>
    <scope>NUCLEOTIDE SEQUENCE [LARGE SCALE GENOMIC DNA]</scope>
    <source>
        <strain evidence="4 5">CNPSo 3426</strain>
    </source>
</reference>
<dbReference type="EMBL" id="SPQS01000019">
    <property type="protein sequence ID" value="TFV70952.1"/>
    <property type="molecule type" value="Genomic_DNA"/>
</dbReference>
<dbReference type="Pfam" id="PF01425">
    <property type="entry name" value="Amidase"/>
    <property type="match status" value="1"/>
</dbReference>
<comment type="similarity">
    <text evidence="1">Belongs to the amidase family.</text>
</comment>
<proteinExistence type="inferred from homology"/>
<dbReference type="AlphaFoldDB" id="A0A4Y9NUH1"/>
<dbReference type="Proteomes" id="UP000297700">
    <property type="component" value="Unassembled WGS sequence"/>
</dbReference>
<feature type="domain" description="Amidase" evidence="3">
    <location>
        <begin position="24"/>
        <end position="428"/>
    </location>
</feature>
<organism evidence="4 5">
    <name type="scientific">Bradyrhizobium frederickii</name>
    <dbReference type="NCBI Taxonomy" id="2560054"/>
    <lineage>
        <taxon>Bacteria</taxon>
        <taxon>Pseudomonadati</taxon>
        <taxon>Pseudomonadota</taxon>
        <taxon>Alphaproteobacteria</taxon>
        <taxon>Hyphomicrobiales</taxon>
        <taxon>Nitrobacteraceae</taxon>
        <taxon>Bradyrhizobium</taxon>
    </lineage>
</organism>
<dbReference type="InterPro" id="IPR023631">
    <property type="entry name" value="Amidase_dom"/>
</dbReference>
<dbReference type="GO" id="GO:0003824">
    <property type="term" value="F:catalytic activity"/>
    <property type="evidence" value="ECO:0007669"/>
    <property type="project" value="InterPro"/>
</dbReference>
<evidence type="ECO:0000313" key="5">
    <source>
        <dbReference type="Proteomes" id="UP000297700"/>
    </source>
</evidence>
<protein>
    <submittedName>
        <fullName evidence="4">Amidase</fullName>
    </submittedName>
</protein>
<feature type="region of interest" description="Disordered" evidence="2">
    <location>
        <begin position="451"/>
        <end position="477"/>
    </location>
</feature>
<name>A0A4Y9NUH1_9BRAD</name>
<evidence type="ECO:0000313" key="4">
    <source>
        <dbReference type="EMBL" id="TFV70952.1"/>
    </source>
</evidence>
<feature type="region of interest" description="Disordered" evidence="2">
    <location>
        <begin position="130"/>
        <end position="151"/>
    </location>
</feature>
<gene>
    <name evidence="4" type="ORF">E4K64_28665</name>
</gene>
<sequence>MSLSALGLMEAAAGIRDGQLSSAELVGDCLKRIDEVDRDIQAWAFLDRDHAMRQAEAADDRRKQGQAVGPLHGVPVGIKDIFDTGDMPTEFGSELWAGRTPRRDAAAVARLRAAGAVILGKTVTTEYAYYNPGKTRNPHDADRTPGGSSSGSAAAVAALMVPGAVGSQTNGSVIRPAAFCGVVGFKPSHGLIPRSGALELSRTLDHVGVFGRSVEDVALLSEVMVDFDREDLDTRPVARPPFSAVAASEPPLPPRFAFVRSPVWDQAEPVTREAFAELVEALGEACSEVELGPSFDRAVDMHRIIMEVDMAHNLRRDYQRGGDKLSTPLRQAIERGRTHLAVDYCSALAGIAPLNQALDHIFDEYDAVLTPAAPGAAPGIETTGNPVFCTLWTYLGVPAISLPLMRSEAGLPLGVQLVGRRGNDARLLRTACWLVKNTGALVAALGATSQAPGRTRLPTRRKGKCDDQSDHRTHRPRAYDDISWVSGGLDQGHSAHRHCG</sequence>
<dbReference type="InterPro" id="IPR000120">
    <property type="entry name" value="Amidase"/>
</dbReference>
<comment type="caution">
    <text evidence="4">The sequence shown here is derived from an EMBL/GenBank/DDBJ whole genome shotgun (WGS) entry which is preliminary data.</text>
</comment>
<evidence type="ECO:0000259" key="3">
    <source>
        <dbReference type="Pfam" id="PF01425"/>
    </source>
</evidence>
<accession>A0A4Y9NUH1</accession>
<dbReference type="InterPro" id="IPR036928">
    <property type="entry name" value="AS_sf"/>
</dbReference>
<evidence type="ECO:0000256" key="1">
    <source>
        <dbReference type="ARBA" id="ARBA00009199"/>
    </source>
</evidence>
<dbReference type="PANTHER" id="PTHR11895:SF151">
    <property type="entry name" value="GLUTAMYL-TRNA(GLN) AMIDOTRANSFERASE SUBUNIT A"/>
    <property type="match status" value="1"/>
</dbReference>
<dbReference type="SUPFAM" id="SSF75304">
    <property type="entry name" value="Amidase signature (AS) enzymes"/>
    <property type="match status" value="1"/>
</dbReference>
<dbReference type="PANTHER" id="PTHR11895">
    <property type="entry name" value="TRANSAMIDASE"/>
    <property type="match status" value="1"/>
</dbReference>
<evidence type="ECO:0000256" key="2">
    <source>
        <dbReference type="SAM" id="MobiDB-lite"/>
    </source>
</evidence>
<dbReference type="Gene3D" id="3.90.1300.10">
    <property type="entry name" value="Amidase signature (AS) domain"/>
    <property type="match status" value="1"/>
</dbReference>